<comment type="similarity">
    <text evidence="2 8">Belongs to the cytochrome P450 family.</text>
</comment>
<keyword evidence="4 8" id="KW-0479">Metal-binding</keyword>
<keyword evidence="9" id="KW-0812">Transmembrane</keyword>
<dbReference type="InterPro" id="IPR001128">
    <property type="entry name" value="Cyt_P450"/>
</dbReference>
<dbReference type="OrthoDB" id="1470350at2759"/>
<accession>A0A8J5I2Q2</accession>
<organism evidence="10 11">
    <name type="scientific">Zingiber officinale</name>
    <name type="common">Ginger</name>
    <name type="synonym">Amomum zingiber</name>
    <dbReference type="NCBI Taxonomy" id="94328"/>
    <lineage>
        <taxon>Eukaryota</taxon>
        <taxon>Viridiplantae</taxon>
        <taxon>Streptophyta</taxon>
        <taxon>Embryophyta</taxon>
        <taxon>Tracheophyta</taxon>
        <taxon>Spermatophyta</taxon>
        <taxon>Magnoliopsida</taxon>
        <taxon>Liliopsida</taxon>
        <taxon>Zingiberales</taxon>
        <taxon>Zingiberaceae</taxon>
        <taxon>Zingiber</taxon>
    </lineage>
</organism>
<proteinExistence type="inferred from homology"/>
<dbReference type="EMBL" id="JACMSC010000003">
    <property type="protein sequence ID" value="KAG6527286.1"/>
    <property type="molecule type" value="Genomic_DNA"/>
</dbReference>
<keyword evidence="5 8" id="KW-0560">Oxidoreductase</keyword>
<dbReference type="PANTHER" id="PTHR47955:SF19">
    <property type="entry name" value="CYTOCHROME P450 71A9-LIKE ISOFORM X1"/>
    <property type="match status" value="1"/>
</dbReference>
<keyword evidence="7 8" id="KW-0503">Monooxygenase</keyword>
<dbReference type="FunFam" id="1.10.630.10:FF:000011">
    <property type="entry name" value="Cytochrome P450 83B1"/>
    <property type="match status" value="1"/>
</dbReference>
<reference evidence="10 11" key="1">
    <citation type="submission" date="2020-08" db="EMBL/GenBank/DDBJ databases">
        <title>Plant Genome Project.</title>
        <authorList>
            <person name="Zhang R.-G."/>
        </authorList>
    </citation>
    <scope>NUCLEOTIDE SEQUENCE [LARGE SCALE GENOMIC DNA]</scope>
    <source>
        <tissue evidence="10">Rhizome</tissue>
    </source>
</reference>
<comment type="cofactor">
    <cofactor evidence="1">
        <name>heme</name>
        <dbReference type="ChEBI" id="CHEBI:30413"/>
    </cofactor>
</comment>
<keyword evidence="9" id="KW-0472">Membrane</keyword>
<gene>
    <name evidence="10" type="ORF">ZIOFF_009383</name>
</gene>
<dbReference type="GO" id="GO:0005506">
    <property type="term" value="F:iron ion binding"/>
    <property type="evidence" value="ECO:0007669"/>
    <property type="project" value="InterPro"/>
</dbReference>
<evidence type="ECO:0000256" key="7">
    <source>
        <dbReference type="ARBA" id="ARBA00023033"/>
    </source>
</evidence>
<sequence>MDLLLLNLLTRPLFLHLFFMVVVIIMLPVTLFQYLWHSSAKKPKLVQPPSPSRLPLIGNLHQLGSLPHRSLRAMSTRHGPLMLLRLGQVPALVVSSADMAREVMKHQDHVFASRPSLTVPNMFTRNGRDVAFAPYGDHWRQAKKVSLLHLLSAKMVRAFRHVREEEVASMVEDIAGACASAPGRAIDMTRVLNTLAKHVIGRVTLGEISRHAAWGDYIDEIMGDVSVAMGTLHVCDCFPLLPCLRRMMISGRVRKMVGRVDEIMEQIIEDNERKCAAAGEGDHDGEEPKETAESFVEVLLSLQKDGDDEMKRLMTRDTIKSMIMDMYAAGMDSTHIVIEWAMAELVSNPRVMKKLQHEVRQVVGSKSNISEEDLTQMDYLRAVVKEAMRLHPPGPLLVPRQSLRDTTVGGYHIPKDTWVFINVWAIGRDSISWGETVEEFEPERFLDNDIDYRGQHFELTPFGAGRRICPGIGFAIAVIELGLATLVHKFEWKLLEGAEMDMSEVFGITMRKKSGLQLVATPCF</sequence>
<keyword evidence="9" id="KW-1133">Transmembrane helix</keyword>
<dbReference type="CDD" id="cd11072">
    <property type="entry name" value="CYP71-like"/>
    <property type="match status" value="1"/>
</dbReference>
<evidence type="ECO:0000256" key="6">
    <source>
        <dbReference type="ARBA" id="ARBA00023004"/>
    </source>
</evidence>
<evidence type="ECO:0000256" key="2">
    <source>
        <dbReference type="ARBA" id="ARBA00010617"/>
    </source>
</evidence>
<evidence type="ECO:0000256" key="8">
    <source>
        <dbReference type="RuleBase" id="RU000461"/>
    </source>
</evidence>
<evidence type="ECO:0000256" key="4">
    <source>
        <dbReference type="ARBA" id="ARBA00022723"/>
    </source>
</evidence>
<name>A0A8J5I2Q2_ZINOF</name>
<evidence type="ECO:0000256" key="3">
    <source>
        <dbReference type="ARBA" id="ARBA00022617"/>
    </source>
</evidence>
<dbReference type="Pfam" id="PF00067">
    <property type="entry name" value="p450"/>
    <property type="match status" value="1"/>
</dbReference>
<dbReference type="InterPro" id="IPR017972">
    <property type="entry name" value="Cyt_P450_CS"/>
</dbReference>
<keyword evidence="11" id="KW-1185">Reference proteome</keyword>
<dbReference type="AlphaFoldDB" id="A0A8J5I2Q2"/>
<feature type="transmembrane region" description="Helical" evidence="9">
    <location>
        <begin position="13"/>
        <end position="36"/>
    </location>
</feature>
<dbReference type="PANTHER" id="PTHR47955">
    <property type="entry name" value="CYTOCHROME P450 FAMILY 71 PROTEIN"/>
    <property type="match status" value="1"/>
</dbReference>
<dbReference type="Proteomes" id="UP000734854">
    <property type="component" value="Unassembled WGS sequence"/>
</dbReference>
<evidence type="ECO:0000256" key="5">
    <source>
        <dbReference type="ARBA" id="ARBA00023002"/>
    </source>
</evidence>
<protein>
    <recommendedName>
        <fullName evidence="12">Cytochrome P450</fullName>
    </recommendedName>
</protein>
<evidence type="ECO:0000313" key="10">
    <source>
        <dbReference type="EMBL" id="KAG6527286.1"/>
    </source>
</evidence>
<dbReference type="GO" id="GO:0020037">
    <property type="term" value="F:heme binding"/>
    <property type="evidence" value="ECO:0007669"/>
    <property type="project" value="InterPro"/>
</dbReference>
<dbReference type="PROSITE" id="PS00086">
    <property type="entry name" value="CYTOCHROME_P450"/>
    <property type="match status" value="1"/>
</dbReference>
<evidence type="ECO:0000256" key="9">
    <source>
        <dbReference type="SAM" id="Phobius"/>
    </source>
</evidence>
<evidence type="ECO:0008006" key="12">
    <source>
        <dbReference type="Google" id="ProtNLM"/>
    </source>
</evidence>
<evidence type="ECO:0000256" key="1">
    <source>
        <dbReference type="ARBA" id="ARBA00001971"/>
    </source>
</evidence>
<comment type="caution">
    <text evidence="10">The sequence shown here is derived from an EMBL/GenBank/DDBJ whole genome shotgun (WGS) entry which is preliminary data.</text>
</comment>
<keyword evidence="3 8" id="KW-0349">Heme</keyword>
<keyword evidence="6 8" id="KW-0408">Iron</keyword>
<evidence type="ECO:0000313" key="11">
    <source>
        <dbReference type="Proteomes" id="UP000734854"/>
    </source>
</evidence>
<dbReference type="GO" id="GO:0016705">
    <property type="term" value="F:oxidoreductase activity, acting on paired donors, with incorporation or reduction of molecular oxygen"/>
    <property type="evidence" value="ECO:0007669"/>
    <property type="project" value="InterPro"/>
</dbReference>
<dbReference type="GO" id="GO:0004497">
    <property type="term" value="F:monooxygenase activity"/>
    <property type="evidence" value="ECO:0007669"/>
    <property type="project" value="UniProtKB-KW"/>
</dbReference>